<keyword evidence="5" id="KW-0819">tRNA processing</keyword>
<comment type="caution">
    <text evidence="8">The sequence shown here is derived from an EMBL/GenBank/DDBJ whole genome shotgun (WGS) entry which is preliminary data.</text>
</comment>
<organism evidence="8 9">
    <name type="scientific">Flemingia macrophylla</name>
    <dbReference type="NCBI Taxonomy" id="520843"/>
    <lineage>
        <taxon>Eukaryota</taxon>
        <taxon>Viridiplantae</taxon>
        <taxon>Streptophyta</taxon>
        <taxon>Embryophyta</taxon>
        <taxon>Tracheophyta</taxon>
        <taxon>Spermatophyta</taxon>
        <taxon>Magnoliopsida</taxon>
        <taxon>eudicotyledons</taxon>
        <taxon>Gunneridae</taxon>
        <taxon>Pentapetalae</taxon>
        <taxon>rosids</taxon>
        <taxon>fabids</taxon>
        <taxon>Fabales</taxon>
        <taxon>Fabaceae</taxon>
        <taxon>Papilionoideae</taxon>
        <taxon>50 kb inversion clade</taxon>
        <taxon>NPAAA clade</taxon>
        <taxon>indigoferoid/millettioid clade</taxon>
        <taxon>Phaseoleae</taxon>
        <taxon>Flemingia</taxon>
    </lineage>
</organism>
<name>A0ABD1L261_9FABA</name>
<dbReference type="AlphaFoldDB" id="A0ABD1L261"/>
<dbReference type="Proteomes" id="UP001603857">
    <property type="component" value="Unassembled WGS sequence"/>
</dbReference>
<keyword evidence="6" id="KW-0694">RNA-binding</keyword>
<proteinExistence type="predicted"/>
<reference evidence="8 9" key="1">
    <citation type="submission" date="2024-08" db="EMBL/GenBank/DDBJ databases">
        <title>Insights into the chromosomal genome structure of Flemingia macrophylla.</title>
        <authorList>
            <person name="Ding Y."/>
            <person name="Zhao Y."/>
            <person name="Bi W."/>
            <person name="Wu M."/>
            <person name="Zhao G."/>
            <person name="Gong Y."/>
            <person name="Li W."/>
            <person name="Zhang P."/>
        </authorList>
    </citation>
    <scope>NUCLEOTIDE SEQUENCE [LARGE SCALE GENOMIC DNA]</scope>
    <source>
        <strain evidence="8">DYQJB</strain>
        <tissue evidence="8">Leaf</tissue>
    </source>
</reference>
<dbReference type="GO" id="GO:0008033">
    <property type="term" value="P:tRNA processing"/>
    <property type="evidence" value="ECO:0007669"/>
    <property type="project" value="UniProtKB-KW"/>
</dbReference>
<protein>
    <recommendedName>
        <fullName evidence="7">tRNA/rRNA methyltransferase SpoU type domain-containing protein</fullName>
    </recommendedName>
</protein>
<keyword evidence="9" id="KW-1185">Reference proteome</keyword>
<evidence type="ECO:0000256" key="3">
    <source>
        <dbReference type="ARBA" id="ARBA00022679"/>
    </source>
</evidence>
<evidence type="ECO:0000256" key="4">
    <source>
        <dbReference type="ARBA" id="ARBA00022691"/>
    </source>
</evidence>
<dbReference type="GO" id="GO:0000049">
    <property type="term" value="F:tRNA binding"/>
    <property type="evidence" value="ECO:0007669"/>
    <property type="project" value="UniProtKB-KW"/>
</dbReference>
<evidence type="ECO:0000256" key="1">
    <source>
        <dbReference type="ARBA" id="ARBA00022555"/>
    </source>
</evidence>
<evidence type="ECO:0000256" key="6">
    <source>
        <dbReference type="ARBA" id="ARBA00022884"/>
    </source>
</evidence>
<evidence type="ECO:0000313" key="9">
    <source>
        <dbReference type="Proteomes" id="UP001603857"/>
    </source>
</evidence>
<dbReference type="Pfam" id="PF00588">
    <property type="entry name" value="SpoU_methylase"/>
    <property type="match status" value="1"/>
</dbReference>
<evidence type="ECO:0000313" key="8">
    <source>
        <dbReference type="EMBL" id="KAL2317601.1"/>
    </source>
</evidence>
<keyword evidence="2" id="KW-0489">Methyltransferase</keyword>
<gene>
    <name evidence="8" type="ORF">Fmac_031477</name>
</gene>
<dbReference type="InterPro" id="IPR029028">
    <property type="entry name" value="Alpha/beta_knot_MTases"/>
</dbReference>
<dbReference type="EMBL" id="JBGMDY010000011">
    <property type="protein sequence ID" value="KAL2317601.1"/>
    <property type="molecule type" value="Genomic_DNA"/>
</dbReference>
<dbReference type="SUPFAM" id="SSF75217">
    <property type="entry name" value="alpha/beta knot"/>
    <property type="match status" value="1"/>
</dbReference>
<keyword evidence="1" id="KW-0820">tRNA-binding</keyword>
<accession>A0ABD1L261</accession>
<dbReference type="InterPro" id="IPR001537">
    <property type="entry name" value="SpoU_MeTrfase"/>
</dbReference>
<dbReference type="InterPro" id="IPR029026">
    <property type="entry name" value="tRNA_m1G_MTases_N"/>
</dbReference>
<evidence type="ECO:0000256" key="2">
    <source>
        <dbReference type="ARBA" id="ARBA00022603"/>
    </source>
</evidence>
<dbReference type="InterPro" id="IPR033671">
    <property type="entry name" value="TrmH"/>
</dbReference>
<dbReference type="PANTHER" id="PTHR43453">
    <property type="entry name" value="RRNA METHYLASE-LIKE"/>
    <property type="match status" value="1"/>
</dbReference>
<keyword evidence="4" id="KW-0949">S-adenosyl-L-methionine</keyword>
<sequence length="143" mass="15916">MLSPFSESFHYFGNVSSAFRSAGALGVHVVSCDANKRYKDNRHVSMGAQKWLDIELWDATKECLKMLKSRGYRSATTHVGMEALHCSIPMAGMVDSFNVSVVVGILMHHAGPDRTPRKIVREASATQVNLDLLMVKIVRLIMH</sequence>
<feature type="domain" description="tRNA/rRNA methyltransferase SpoU type" evidence="7">
    <location>
        <begin position="10"/>
        <end position="82"/>
    </location>
</feature>
<dbReference type="Gene3D" id="3.40.1280.10">
    <property type="match status" value="2"/>
</dbReference>
<dbReference type="GO" id="GO:0032259">
    <property type="term" value="P:methylation"/>
    <property type="evidence" value="ECO:0007669"/>
    <property type="project" value="UniProtKB-KW"/>
</dbReference>
<evidence type="ECO:0000256" key="5">
    <source>
        <dbReference type="ARBA" id="ARBA00022694"/>
    </source>
</evidence>
<dbReference type="GO" id="GO:0008168">
    <property type="term" value="F:methyltransferase activity"/>
    <property type="evidence" value="ECO:0007669"/>
    <property type="project" value="UniProtKB-KW"/>
</dbReference>
<evidence type="ECO:0000259" key="7">
    <source>
        <dbReference type="Pfam" id="PF00588"/>
    </source>
</evidence>
<dbReference type="PANTHER" id="PTHR43453:SF1">
    <property type="entry name" value="TRNA_RRNA METHYLTRANSFERASE SPOU TYPE DOMAIN-CONTAINING PROTEIN"/>
    <property type="match status" value="1"/>
</dbReference>
<keyword evidence="3" id="KW-0808">Transferase</keyword>